<protein>
    <recommendedName>
        <fullName evidence="4">Electron transfer flavoprotein subunit beta</fullName>
    </recommendedName>
</protein>
<dbReference type="SMART" id="SM00893">
    <property type="entry name" value="ETF"/>
    <property type="match status" value="1"/>
</dbReference>
<dbReference type="Proteomes" id="UP000515934">
    <property type="component" value="Chromosome"/>
</dbReference>
<reference evidence="9 10" key="1">
    <citation type="submission" date="2020-08" db="EMBL/GenBank/DDBJ databases">
        <title>Genome sequence of Leucobacter denitrificans KACC 14055T.</title>
        <authorList>
            <person name="Hyun D.-W."/>
            <person name="Bae J.-W."/>
        </authorList>
    </citation>
    <scope>NUCLEOTIDE SEQUENCE [LARGE SCALE GENOMIC DNA]</scope>
    <source>
        <strain evidence="9 10">KACC 14055</strain>
    </source>
</reference>
<evidence type="ECO:0000313" key="9">
    <source>
        <dbReference type="EMBL" id="QNN61980.1"/>
    </source>
</evidence>
<dbReference type="Gene3D" id="3.40.50.620">
    <property type="entry name" value="HUPs"/>
    <property type="match status" value="1"/>
</dbReference>
<comment type="cofactor">
    <cofactor evidence="1">
        <name>FAD</name>
        <dbReference type="ChEBI" id="CHEBI:57692"/>
    </cofactor>
</comment>
<comment type="function">
    <text evidence="7">The electron transfer flavoprotein serves as a specific electron acceptor for other dehydrogenases. It transfers the electrons to the main respiratory chain via ETF-ubiquinone oxidoreductase (ETF dehydrogenase).</text>
</comment>
<evidence type="ECO:0000256" key="2">
    <source>
        <dbReference type="ARBA" id="ARBA00007557"/>
    </source>
</evidence>
<proteinExistence type="inferred from homology"/>
<dbReference type="InterPro" id="IPR012255">
    <property type="entry name" value="ETF_b"/>
</dbReference>
<evidence type="ECO:0000256" key="5">
    <source>
        <dbReference type="ARBA" id="ARBA00022448"/>
    </source>
</evidence>
<gene>
    <name evidence="9" type="ORF">H9L06_06535</name>
</gene>
<keyword evidence="6" id="KW-0249">Electron transport</keyword>
<dbReference type="RefSeq" id="WP_187554451.1">
    <property type="nucleotide sequence ID" value="NZ_CP060716.1"/>
</dbReference>
<dbReference type="InterPro" id="IPR014729">
    <property type="entry name" value="Rossmann-like_a/b/a_fold"/>
</dbReference>
<dbReference type="PANTHER" id="PTHR21294">
    <property type="entry name" value="ELECTRON TRANSFER FLAVOPROTEIN BETA-SUBUNIT"/>
    <property type="match status" value="1"/>
</dbReference>
<dbReference type="GO" id="GO:0005829">
    <property type="term" value="C:cytosol"/>
    <property type="evidence" value="ECO:0007669"/>
    <property type="project" value="TreeGrafter"/>
</dbReference>
<dbReference type="KEGG" id="ldn:H9L06_06535"/>
<evidence type="ECO:0000256" key="7">
    <source>
        <dbReference type="ARBA" id="ARBA00025649"/>
    </source>
</evidence>
<accession>A0A7G9S2A5</accession>
<evidence type="ECO:0000259" key="8">
    <source>
        <dbReference type="SMART" id="SM00893"/>
    </source>
</evidence>
<evidence type="ECO:0000256" key="6">
    <source>
        <dbReference type="ARBA" id="ARBA00022982"/>
    </source>
</evidence>
<keyword evidence="5" id="KW-0813">Transport</keyword>
<evidence type="ECO:0000256" key="4">
    <source>
        <dbReference type="ARBA" id="ARBA00016797"/>
    </source>
</evidence>
<dbReference type="Pfam" id="PF01012">
    <property type="entry name" value="ETF"/>
    <property type="match status" value="1"/>
</dbReference>
<dbReference type="SUPFAM" id="SSF52402">
    <property type="entry name" value="Adenine nucleotide alpha hydrolases-like"/>
    <property type="match status" value="1"/>
</dbReference>
<comment type="similarity">
    <text evidence="2">Belongs to the ETF beta-subunit/FixA family.</text>
</comment>
<dbReference type="CDD" id="cd01714">
    <property type="entry name" value="ETF_beta"/>
    <property type="match status" value="1"/>
</dbReference>
<sequence length="257" mass="26735">MKIVVLAKEVPDTAGTRKLDPNSGILDRASAESVPDEINERALEHALSFRDSGNDAEIIVVSVVPAGAEPSIRKLLAMGADSAVVITDDAIAGSDAARTAEILASAVEKLNPDLVIAGNESTDGRGGVVPAMIAEYVGWPVLPALNTVEISNSAVSGDLTAEAEQIQLTAELPAIISITERSAEPRFPNFKGIMQAKKKPYTTWSLADLPNAGQARAASSVMVSATERPARTAGPKVVDDGSAATQLIDFLAAQKVI</sequence>
<dbReference type="PANTHER" id="PTHR21294:SF8">
    <property type="entry name" value="ELECTRON TRANSFER FLAVOPROTEIN SUBUNIT BETA"/>
    <property type="match status" value="1"/>
</dbReference>
<name>A0A7G9S2A5_9MICO</name>
<dbReference type="AlphaFoldDB" id="A0A7G9S2A5"/>
<evidence type="ECO:0000256" key="1">
    <source>
        <dbReference type="ARBA" id="ARBA00001974"/>
    </source>
</evidence>
<dbReference type="EMBL" id="CP060716">
    <property type="protein sequence ID" value="QNN61980.1"/>
    <property type="molecule type" value="Genomic_DNA"/>
</dbReference>
<comment type="subunit">
    <text evidence="3">Heterodimer of an alpha and a beta subunit.</text>
</comment>
<evidence type="ECO:0000256" key="3">
    <source>
        <dbReference type="ARBA" id="ARBA00011355"/>
    </source>
</evidence>
<dbReference type="InterPro" id="IPR033948">
    <property type="entry name" value="ETF_beta_N"/>
</dbReference>
<keyword evidence="10" id="KW-1185">Reference proteome</keyword>
<evidence type="ECO:0000313" key="10">
    <source>
        <dbReference type="Proteomes" id="UP000515934"/>
    </source>
</evidence>
<dbReference type="InterPro" id="IPR014730">
    <property type="entry name" value="ETF_a/b_N"/>
</dbReference>
<organism evidence="9 10">
    <name type="scientific">Leucobacter denitrificans</name>
    <dbReference type="NCBI Taxonomy" id="683042"/>
    <lineage>
        <taxon>Bacteria</taxon>
        <taxon>Bacillati</taxon>
        <taxon>Actinomycetota</taxon>
        <taxon>Actinomycetes</taxon>
        <taxon>Micrococcales</taxon>
        <taxon>Microbacteriaceae</taxon>
        <taxon>Leucobacter</taxon>
    </lineage>
</organism>
<dbReference type="PIRSF" id="PIRSF000090">
    <property type="entry name" value="Beta-ETF"/>
    <property type="match status" value="1"/>
</dbReference>
<feature type="domain" description="Electron transfer flavoprotein alpha/beta-subunit N-terminal" evidence="8">
    <location>
        <begin position="23"/>
        <end position="213"/>
    </location>
</feature>
<dbReference type="GO" id="GO:0009055">
    <property type="term" value="F:electron transfer activity"/>
    <property type="evidence" value="ECO:0007669"/>
    <property type="project" value="InterPro"/>
</dbReference>